<dbReference type="RefSeq" id="XP_037875006.1">
    <property type="nucleotide sequence ID" value="XM_038019078.1"/>
</dbReference>
<evidence type="ECO:0008006" key="4">
    <source>
        <dbReference type="Google" id="ProtNLM"/>
    </source>
</evidence>
<dbReference type="EnsemblMetazoa" id="XM_038019078.1">
    <property type="protein sequence ID" value="XP_037875006.1"/>
    <property type="gene ID" value="LOC119630271"/>
</dbReference>
<evidence type="ECO:0000313" key="3">
    <source>
        <dbReference type="Proteomes" id="UP000005204"/>
    </source>
</evidence>
<reference evidence="3" key="1">
    <citation type="journal article" date="2008" name="Insect Biochem. Mol. Biol.">
        <title>The genome of a lepidopteran model insect, the silkworm Bombyx mori.</title>
        <authorList>
            <consortium name="International Silkworm Genome Consortium"/>
        </authorList>
    </citation>
    <scope>NUCLEOTIDE SEQUENCE [LARGE SCALE GENOMIC DNA]</scope>
    <source>
        <strain evidence="3">p50T</strain>
    </source>
</reference>
<reference evidence="2" key="2">
    <citation type="submission" date="2022-06" db="UniProtKB">
        <authorList>
            <consortium name="EnsemblMetazoa"/>
        </authorList>
    </citation>
    <scope>IDENTIFICATION</scope>
    <source>
        <strain evidence="2">p50T (Dazao)</strain>
    </source>
</reference>
<keyword evidence="1" id="KW-0732">Signal</keyword>
<evidence type="ECO:0000256" key="1">
    <source>
        <dbReference type="SAM" id="SignalP"/>
    </source>
</evidence>
<dbReference type="Proteomes" id="UP000005204">
    <property type="component" value="Unassembled WGS sequence"/>
</dbReference>
<dbReference type="KEGG" id="bmor:119630271"/>
<protein>
    <recommendedName>
        <fullName evidence="4">Cuticle protein</fullName>
    </recommendedName>
</protein>
<feature type="signal peptide" evidence="1">
    <location>
        <begin position="1"/>
        <end position="16"/>
    </location>
</feature>
<sequence length="184" mass="21611">MFYILLLTTTITSCLANANQNTADTIVYTKHRDGPNYHGVRYDDNDDQKGYSVKLHDDDNFRGPVILRTNNLHNNHGHVPDIEKQNKIIAEVFSPDYHQPTLVLDYRYMKTGGRDYTRGPGGQIIILPRNVHTDEPKEFRDFDSLLEHLRLRNLAKKFEYKWDTDRLQNREPNKTPESFWNAKH</sequence>
<accession>A0A8R2R848</accession>
<name>A0A8R2R848_BOMMO</name>
<proteinExistence type="predicted"/>
<evidence type="ECO:0000313" key="2">
    <source>
        <dbReference type="EnsemblMetazoa" id="XP_037875006.1"/>
    </source>
</evidence>
<dbReference type="AlphaFoldDB" id="A0A8R2R848"/>
<keyword evidence="3" id="KW-1185">Reference proteome</keyword>
<feature type="chain" id="PRO_5035764541" description="Cuticle protein" evidence="1">
    <location>
        <begin position="17"/>
        <end position="184"/>
    </location>
</feature>
<organism evidence="2 3">
    <name type="scientific">Bombyx mori</name>
    <name type="common">Silk moth</name>
    <dbReference type="NCBI Taxonomy" id="7091"/>
    <lineage>
        <taxon>Eukaryota</taxon>
        <taxon>Metazoa</taxon>
        <taxon>Ecdysozoa</taxon>
        <taxon>Arthropoda</taxon>
        <taxon>Hexapoda</taxon>
        <taxon>Insecta</taxon>
        <taxon>Pterygota</taxon>
        <taxon>Neoptera</taxon>
        <taxon>Endopterygota</taxon>
        <taxon>Lepidoptera</taxon>
        <taxon>Glossata</taxon>
        <taxon>Ditrysia</taxon>
        <taxon>Bombycoidea</taxon>
        <taxon>Bombycidae</taxon>
        <taxon>Bombycinae</taxon>
        <taxon>Bombyx</taxon>
    </lineage>
</organism>
<dbReference type="GeneID" id="119630271"/>